<evidence type="ECO:0000313" key="3">
    <source>
        <dbReference type="Proteomes" id="UP001165082"/>
    </source>
</evidence>
<evidence type="ECO:0000259" key="1">
    <source>
        <dbReference type="PROSITE" id="PS50035"/>
    </source>
</evidence>
<protein>
    <recommendedName>
        <fullName evidence="1">PLD phosphodiesterase domain-containing protein</fullName>
    </recommendedName>
</protein>
<dbReference type="EMBL" id="BRXZ01007916">
    <property type="protein sequence ID" value="GMI35889.1"/>
    <property type="molecule type" value="Genomic_DNA"/>
</dbReference>
<dbReference type="OrthoDB" id="10528051at2759"/>
<keyword evidence="3" id="KW-1185">Reference proteome</keyword>
<feature type="domain" description="PLD phosphodiesterase" evidence="1">
    <location>
        <begin position="70"/>
        <end position="96"/>
    </location>
</feature>
<dbReference type="AlphaFoldDB" id="A0A9W7G8D6"/>
<evidence type="ECO:0000313" key="2">
    <source>
        <dbReference type="EMBL" id="GMI35889.1"/>
    </source>
</evidence>
<sequence>MSSLYIGDSTPLEQKVGLALDRAAARGVSVSVTVDGNRMARDGTLARPYVTRAARRAGGEDGGEGLLGEIRGVHHVKYLRADDEIMVGGGNWAESYYDDRMDYYGVFRCGDEGPNDKKQGTREAGCGRGSDFLDNSGIASWFSSDVANSGPGDLTIFTAYCNPPEFLKSVLSDNVAKGGRSRILTAHMSSHGFRGGGLKVIFYHVPIILKQVDMLPAQACKKAQ</sequence>
<dbReference type="PROSITE" id="PS50035">
    <property type="entry name" value="PLD"/>
    <property type="match status" value="1"/>
</dbReference>
<dbReference type="Gene3D" id="3.30.870.10">
    <property type="entry name" value="Endonuclease Chain A"/>
    <property type="match status" value="2"/>
</dbReference>
<dbReference type="InterPro" id="IPR001736">
    <property type="entry name" value="PLipase_D/transphosphatidylase"/>
</dbReference>
<accession>A0A9W7G8D6</accession>
<dbReference type="GO" id="GO:0003824">
    <property type="term" value="F:catalytic activity"/>
    <property type="evidence" value="ECO:0007669"/>
    <property type="project" value="InterPro"/>
</dbReference>
<name>A0A9W7G8D6_9STRA</name>
<dbReference type="Proteomes" id="UP001165082">
    <property type="component" value="Unassembled WGS sequence"/>
</dbReference>
<proteinExistence type="predicted"/>
<reference evidence="2" key="1">
    <citation type="submission" date="2022-07" db="EMBL/GenBank/DDBJ databases">
        <title>Genome analysis of Parmales, a sister group of diatoms, reveals the evolutionary specialization of diatoms from phago-mixotrophs to photoautotrophs.</title>
        <authorList>
            <person name="Ban H."/>
            <person name="Sato S."/>
            <person name="Yoshikawa S."/>
            <person name="Kazumasa Y."/>
            <person name="Nakamura Y."/>
            <person name="Ichinomiya M."/>
            <person name="Saitoh K."/>
            <person name="Sato N."/>
            <person name="Blanc-Mathieu R."/>
            <person name="Endo H."/>
            <person name="Kuwata A."/>
            <person name="Ogata H."/>
        </authorList>
    </citation>
    <scope>NUCLEOTIDE SEQUENCE</scope>
</reference>
<dbReference type="SUPFAM" id="SSF56024">
    <property type="entry name" value="Phospholipase D/nuclease"/>
    <property type="match status" value="1"/>
</dbReference>
<comment type="caution">
    <text evidence="2">The sequence shown here is derived from an EMBL/GenBank/DDBJ whole genome shotgun (WGS) entry which is preliminary data.</text>
</comment>
<gene>
    <name evidence="2" type="ORF">TrRE_jg12635</name>
</gene>
<organism evidence="2 3">
    <name type="scientific">Triparma retinervis</name>
    <dbReference type="NCBI Taxonomy" id="2557542"/>
    <lineage>
        <taxon>Eukaryota</taxon>
        <taxon>Sar</taxon>
        <taxon>Stramenopiles</taxon>
        <taxon>Ochrophyta</taxon>
        <taxon>Bolidophyceae</taxon>
        <taxon>Parmales</taxon>
        <taxon>Triparmaceae</taxon>
        <taxon>Triparma</taxon>
    </lineage>
</organism>